<proteinExistence type="predicted"/>
<organism evidence="10 11">
    <name type="scientific">Brassica cretica</name>
    <name type="common">Mustard</name>
    <dbReference type="NCBI Taxonomy" id="69181"/>
    <lineage>
        <taxon>Eukaryota</taxon>
        <taxon>Viridiplantae</taxon>
        <taxon>Streptophyta</taxon>
        <taxon>Embryophyta</taxon>
        <taxon>Tracheophyta</taxon>
        <taxon>Spermatophyta</taxon>
        <taxon>Magnoliopsida</taxon>
        <taxon>eudicotyledons</taxon>
        <taxon>Gunneridae</taxon>
        <taxon>Pentapetalae</taxon>
        <taxon>rosids</taxon>
        <taxon>malvids</taxon>
        <taxon>Brassicales</taxon>
        <taxon>Brassicaceae</taxon>
        <taxon>Brassiceae</taxon>
        <taxon>Brassica</taxon>
    </lineage>
</organism>
<dbReference type="EMBL" id="QGKW02000007">
    <property type="protein sequence ID" value="KAF2619201.1"/>
    <property type="molecule type" value="Genomic_DNA"/>
</dbReference>
<evidence type="ECO:0000256" key="2">
    <source>
        <dbReference type="ARBA" id="ARBA00012483"/>
    </source>
</evidence>
<dbReference type="GO" id="GO:0061630">
    <property type="term" value="F:ubiquitin protein ligase activity"/>
    <property type="evidence" value="ECO:0007669"/>
    <property type="project" value="UniProtKB-EC"/>
</dbReference>
<evidence type="ECO:0000256" key="1">
    <source>
        <dbReference type="ARBA" id="ARBA00000900"/>
    </source>
</evidence>
<evidence type="ECO:0000259" key="9">
    <source>
        <dbReference type="Pfam" id="PF14369"/>
    </source>
</evidence>
<keyword evidence="4" id="KW-0479">Metal-binding</keyword>
<evidence type="ECO:0000256" key="3">
    <source>
        <dbReference type="ARBA" id="ARBA00022679"/>
    </source>
</evidence>
<evidence type="ECO:0000256" key="8">
    <source>
        <dbReference type="SAM" id="MobiDB-lite"/>
    </source>
</evidence>
<evidence type="ECO:0000256" key="6">
    <source>
        <dbReference type="ARBA" id="ARBA00022786"/>
    </source>
</evidence>
<dbReference type="Pfam" id="PF14369">
    <property type="entry name" value="Zn_ribbon_19"/>
    <property type="match status" value="1"/>
</dbReference>
<dbReference type="EC" id="2.3.2.27" evidence="2"/>
<evidence type="ECO:0000256" key="4">
    <source>
        <dbReference type="ARBA" id="ARBA00022723"/>
    </source>
</evidence>
<reference evidence="10" key="1">
    <citation type="submission" date="2019-12" db="EMBL/GenBank/DDBJ databases">
        <title>Genome sequencing and annotation of Brassica cretica.</title>
        <authorList>
            <person name="Studholme D.J."/>
            <person name="Sarris P.F."/>
        </authorList>
    </citation>
    <scope>NUCLEOTIDE SEQUENCE</scope>
    <source>
        <strain evidence="10">PFS-001/15</strain>
        <tissue evidence="10">Leaf</tissue>
    </source>
</reference>
<keyword evidence="3" id="KW-0808">Transferase</keyword>
<name>A0A8S9MMW7_BRACR</name>
<evidence type="ECO:0000256" key="5">
    <source>
        <dbReference type="ARBA" id="ARBA00022771"/>
    </source>
</evidence>
<gene>
    <name evidence="10" type="ORF">F2Q68_00041729</name>
</gene>
<evidence type="ECO:0000256" key="7">
    <source>
        <dbReference type="ARBA" id="ARBA00022833"/>
    </source>
</evidence>
<dbReference type="GO" id="GO:0008270">
    <property type="term" value="F:zinc ion binding"/>
    <property type="evidence" value="ECO:0007669"/>
    <property type="project" value="UniProtKB-KW"/>
</dbReference>
<dbReference type="InterPro" id="IPR039525">
    <property type="entry name" value="RNF126-like_zinc-ribbon"/>
</dbReference>
<keyword evidence="7" id="KW-0862">Zinc</keyword>
<feature type="region of interest" description="Disordered" evidence="8">
    <location>
        <begin position="68"/>
        <end position="101"/>
    </location>
</feature>
<accession>A0A8S9MMW7</accession>
<comment type="catalytic activity">
    <reaction evidence="1">
        <text>S-ubiquitinyl-[E2 ubiquitin-conjugating enzyme]-L-cysteine + [acceptor protein]-L-lysine = [E2 ubiquitin-conjugating enzyme]-L-cysteine + N(6)-ubiquitinyl-[acceptor protein]-L-lysine.</text>
        <dbReference type="EC" id="2.3.2.27"/>
    </reaction>
</comment>
<keyword evidence="6" id="KW-0833">Ubl conjugation pathway</keyword>
<sequence>MSFAGNSTESSVAAVESEKMFFCHQCNQIITISITSSADPLCPLCNLGFLEEYADPTLIQSLISSSQSQIPSHIPPPLHPSHGLHESRSCELHPQPSPSAPIKRHQRSIALVAFLSFVDFRVSLSHLDKSYQNVKINFTRPLN</sequence>
<dbReference type="Proteomes" id="UP000712281">
    <property type="component" value="Unassembled WGS sequence"/>
</dbReference>
<comment type="caution">
    <text evidence="10">The sequence shown here is derived from an EMBL/GenBank/DDBJ whole genome shotgun (WGS) entry which is preliminary data.</text>
</comment>
<feature type="domain" description="E3 ubiquitin-protein ligase RNF126-like zinc-ribbon" evidence="9">
    <location>
        <begin position="20"/>
        <end position="53"/>
    </location>
</feature>
<keyword evidence="5" id="KW-0863">Zinc-finger</keyword>
<evidence type="ECO:0000313" key="10">
    <source>
        <dbReference type="EMBL" id="KAF2619201.1"/>
    </source>
</evidence>
<protein>
    <recommendedName>
        <fullName evidence="2">RING-type E3 ubiquitin transferase</fullName>
        <ecNumber evidence="2">2.3.2.27</ecNumber>
    </recommendedName>
</protein>
<evidence type="ECO:0000313" key="11">
    <source>
        <dbReference type="Proteomes" id="UP000712281"/>
    </source>
</evidence>
<dbReference type="AlphaFoldDB" id="A0A8S9MMW7"/>